<name>A0A344UEV5_9NEIS</name>
<accession>A0A344UEV5</accession>
<evidence type="ECO:0008006" key="3">
    <source>
        <dbReference type="Google" id="ProtNLM"/>
    </source>
</evidence>
<proteinExistence type="predicted"/>
<evidence type="ECO:0000313" key="1">
    <source>
        <dbReference type="EMBL" id="AXE33803.1"/>
    </source>
</evidence>
<reference evidence="1 2" key="1">
    <citation type="submission" date="2018-05" db="EMBL/GenBank/DDBJ databases">
        <title>Genome sequencing, assembly and analysis of the novel insecticidal bacterium, Chromobacterium phragmitis.</title>
        <authorList>
            <person name="Sparks M.E."/>
            <person name="Blackburn M.B."/>
            <person name="Gundersen-Rindal D.E."/>
        </authorList>
    </citation>
    <scope>NUCLEOTIDE SEQUENCE [LARGE SCALE GENOMIC DNA]</scope>
    <source>
        <strain evidence="1">IIBBL 274-1</strain>
    </source>
</reference>
<dbReference type="KEGG" id="chrb:DK843_05395"/>
<dbReference type="InterPro" id="IPR011050">
    <property type="entry name" value="Pectin_lyase_fold/virulence"/>
</dbReference>
<dbReference type="RefSeq" id="WP_114072742.1">
    <property type="nucleotide sequence ID" value="NZ_CP029554.1"/>
</dbReference>
<dbReference type="EMBL" id="CP029554">
    <property type="protein sequence ID" value="AXE33803.1"/>
    <property type="molecule type" value="Genomic_DNA"/>
</dbReference>
<dbReference type="SUPFAM" id="SSF51126">
    <property type="entry name" value="Pectin lyase-like"/>
    <property type="match status" value="1"/>
</dbReference>
<protein>
    <recommendedName>
        <fullName evidence="3">Right handed beta helix domain-containing protein</fullName>
    </recommendedName>
</protein>
<organism evidence="1 2">
    <name type="scientific">Chromobacterium phragmitis</name>
    <dbReference type="NCBI Taxonomy" id="2202141"/>
    <lineage>
        <taxon>Bacteria</taxon>
        <taxon>Pseudomonadati</taxon>
        <taxon>Pseudomonadota</taxon>
        <taxon>Betaproteobacteria</taxon>
        <taxon>Neisseriales</taxon>
        <taxon>Chromobacteriaceae</taxon>
        <taxon>Chromobacterium</taxon>
    </lineage>
</organism>
<dbReference type="Proteomes" id="UP000252038">
    <property type="component" value="Chromosome"/>
</dbReference>
<dbReference type="AlphaFoldDB" id="A0A344UEV5"/>
<gene>
    <name evidence="1" type="ORF">DK843_05395</name>
</gene>
<sequence>MPTGVFVVNDFALLADLFSYSGPGKLSYKGLTLSPGAIEDFVMLSVPSVFPTIQGALDFCAKASIRGKGYVRIQLEDGVYDGLSTLEPQIAYGDRVEIIGNEANPDKVVLNFNSAGNNGCGFLFLRGNSICRINGMTLNGNGWVSHGVWADQSYGGGVLANYNSQVLVGGAMRINKFYYGVSSRYGSAVRCEPGVIVTEAGDVAFHAFAGGSLDAQGCTAIAAAHTKEGLGFGFCAEMGGSLDASSLSP</sequence>
<evidence type="ECO:0000313" key="2">
    <source>
        <dbReference type="Proteomes" id="UP000252038"/>
    </source>
</evidence>